<dbReference type="SUPFAM" id="SSF54285">
    <property type="entry name" value="MoaD/ThiS"/>
    <property type="match status" value="1"/>
</dbReference>
<name>A0A381YFE8_9ZZZZ</name>
<dbReference type="Gene3D" id="3.10.20.30">
    <property type="match status" value="1"/>
</dbReference>
<protein>
    <recommendedName>
        <fullName evidence="2">Molybdopterin synthase sulfur carrier subunit</fullName>
    </recommendedName>
</protein>
<evidence type="ECO:0008006" key="2">
    <source>
        <dbReference type="Google" id="ProtNLM"/>
    </source>
</evidence>
<sequence length="58" mass="6218">MPNKSTLADLVARVLEANIEIKCSPERMVAAVNEEYQTHDQVLLTGDIVALIPPVSGG</sequence>
<proteinExistence type="predicted"/>
<dbReference type="EMBL" id="UINC01018117">
    <property type="protein sequence ID" value="SVA75798.1"/>
    <property type="molecule type" value="Genomic_DNA"/>
</dbReference>
<dbReference type="InterPro" id="IPR003749">
    <property type="entry name" value="ThiS/MoaD-like"/>
</dbReference>
<evidence type="ECO:0000313" key="1">
    <source>
        <dbReference type="EMBL" id="SVA75798.1"/>
    </source>
</evidence>
<dbReference type="InterPro" id="IPR012675">
    <property type="entry name" value="Beta-grasp_dom_sf"/>
</dbReference>
<dbReference type="InterPro" id="IPR016155">
    <property type="entry name" value="Mopterin_synth/thiamin_S_b"/>
</dbReference>
<dbReference type="AlphaFoldDB" id="A0A381YFE8"/>
<gene>
    <name evidence="1" type="ORF">METZ01_LOCUS128652</name>
</gene>
<accession>A0A381YFE8</accession>
<organism evidence="1">
    <name type="scientific">marine metagenome</name>
    <dbReference type="NCBI Taxonomy" id="408172"/>
    <lineage>
        <taxon>unclassified sequences</taxon>
        <taxon>metagenomes</taxon>
        <taxon>ecological metagenomes</taxon>
    </lineage>
</organism>
<dbReference type="Pfam" id="PF02597">
    <property type="entry name" value="ThiS"/>
    <property type="match status" value="1"/>
</dbReference>
<reference evidence="1" key="1">
    <citation type="submission" date="2018-05" db="EMBL/GenBank/DDBJ databases">
        <authorList>
            <person name="Lanie J.A."/>
            <person name="Ng W.-L."/>
            <person name="Kazmierczak K.M."/>
            <person name="Andrzejewski T.M."/>
            <person name="Davidsen T.M."/>
            <person name="Wayne K.J."/>
            <person name="Tettelin H."/>
            <person name="Glass J.I."/>
            <person name="Rusch D."/>
            <person name="Podicherti R."/>
            <person name="Tsui H.-C.T."/>
            <person name="Winkler M.E."/>
        </authorList>
    </citation>
    <scope>NUCLEOTIDE SEQUENCE</scope>
</reference>